<proteinExistence type="predicted"/>
<name>A0A1G9VID1_9BACT</name>
<gene>
    <name evidence="1" type="ORF">SAMN05421823_1212</name>
</gene>
<sequence length="46" mass="4919">MDAILHYTALIFVANSLPAKHTAEPTSLKVGKLIISNLLRKAVATS</sequence>
<organism evidence="1 2">
    <name type="scientific">Catalinimonas alkaloidigena</name>
    <dbReference type="NCBI Taxonomy" id="1075417"/>
    <lineage>
        <taxon>Bacteria</taxon>
        <taxon>Pseudomonadati</taxon>
        <taxon>Bacteroidota</taxon>
        <taxon>Cytophagia</taxon>
        <taxon>Cytophagales</taxon>
        <taxon>Catalimonadaceae</taxon>
        <taxon>Catalinimonas</taxon>
    </lineage>
</organism>
<dbReference type="AlphaFoldDB" id="A0A1G9VID1"/>
<keyword evidence="2" id="KW-1185">Reference proteome</keyword>
<reference evidence="1 2" key="1">
    <citation type="submission" date="2016-10" db="EMBL/GenBank/DDBJ databases">
        <authorList>
            <person name="de Groot N.N."/>
        </authorList>
    </citation>
    <scope>NUCLEOTIDE SEQUENCE [LARGE SCALE GENOMIC DNA]</scope>
    <source>
        <strain evidence="1 2">DSM 25186</strain>
    </source>
</reference>
<evidence type="ECO:0000313" key="1">
    <source>
        <dbReference type="EMBL" id="SDM71791.1"/>
    </source>
</evidence>
<protein>
    <submittedName>
        <fullName evidence="1">Uncharacterized protein</fullName>
    </submittedName>
</protein>
<dbReference type="Proteomes" id="UP000198510">
    <property type="component" value="Unassembled WGS sequence"/>
</dbReference>
<accession>A0A1G9VID1</accession>
<dbReference type="EMBL" id="FNFO01000021">
    <property type="protein sequence ID" value="SDM71791.1"/>
    <property type="molecule type" value="Genomic_DNA"/>
</dbReference>
<evidence type="ECO:0000313" key="2">
    <source>
        <dbReference type="Proteomes" id="UP000198510"/>
    </source>
</evidence>